<keyword evidence="5" id="KW-1185">Reference proteome</keyword>
<feature type="compositionally biased region" description="Polar residues" evidence="2">
    <location>
        <begin position="631"/>
        <end position="646"/>
    </location>
</feature>
<dbReference type="InterPro" id="IPR058610">
    <property type="entry name" value="WIT1_2_N"/>
</dbReference>
<dbReference type="InterPro" id="IPR039976">
    <property type="entry name" value="WIT1/WIT2"/>
</dbReference>
<evidence type="ECO:0000256" key="2">
    <source>
        <dbReference type="SAM" id="MobiDB-lite"/>
    </source>
</evidence>
<gene>
    <name evidence="4" type="ORF">PanWU01x14_010430</name>
</gene>
<reference evidence="5" key="1">
    <citation type="submission" date="2016-06" db="EMBL/GenBank/DDBJ databases">
        <title>Parallel loss of symbiosis genes in relatives of nitrogen-fixing non-legume Parasponia.</title>
        <authorList>
            <person name="Van Velzen R."/>
            <person name="Holmer R."/>
            <person name="Bu F."/>
            <person name="Rutten L."/>
            <person name="Van Zeijl A."/>
            <person name="Liu W."/>
            <person name="Santuari L."/>
            <person name="Cao Q."/>
            <person name="Sharma T."/>
            <person name="Shen D."/>
            <person name="Roswanjaya Y."/>
            <person name="Wardhani T."/>
            <person name="Kalhor M.S."/>
            <person name="Jansen J."/>
            <person name="Van den Hoogen J."/>
            <person name="Gungor B."/>
            <person name="Hartog M."/>
            <person name="Hontelez J."/>
            <person name="Verver J."/>
            <person name="Yang W.-C."/>
            <person name="Schijlen E."/>
            <person name="Repin R."/>
            <person name="Schilthuizen M."/>
            <person name="Schranz E."/>
            <person name="Heidstra R."/>
            <person name="Miyata K."/>
            <person name="Fedorova E."/>
            <person name="Kohlen W."/>
            <person name="Bisseling T."/>
            <person name="Smit S."/>
            <person name="Geurts R."/>
        </authorList>
    </citation>
    <scope>NUCLEOTIDE SEQUENCE [LARGE SCALE GENOMIC DNA]</scope>
    <source>
        <strain evidence="5">cv. WU1-14</strain>
    </source>
</reference>
<keyword evidence="1" id="KW-0175">Coiled coil</keyword>
<evidence type="ECO:0000256" key="1">
    <source>
        <dbReference type="SAM" id="Coils"/>
    </source>
</evidence>
<dbReference type="SUPFAM" id="SSF57997">
    <property type="entry name" value="Tropomyosin"/>
    <property type="match status" value="1"/>
</dbReference>
<evidence type="ECO:0000313" key="5">
    <source>
        <dbReference type="Proteomes" id="UP000237105"/>
    </source>
</evidence>
<organism evidence="4 5">
    <name type="scientific">Parasponia andersonii</name>
    <name type="common">Sponia andersonii</name>
    <dbReference type="NCBI Taxonomy" id="3476"/>
    <lineage>
        <taxon>Eukaryota</taxon>
        <taxon>Viridiplantae</taxon>
        <taxon>Streptophyta</taxon>
        <taxon>Embryophyta</taxon>
        <taxon>Tracheophyta</taxon>
        <taxon>Spermatophyta</taxon>
        <taxon>Magnoliopsida</taxon>
        <taxon>eudicotyledons</taxon>
        <taxon>Gunneridae</taxon>
        <taxon>Pentapetalae</taxon>
        <taxon>rosids</taxon>
        <taxon>fabids</taxon>
        <taxon>Rosales</taxon>
        <taxon>Cannabaceae</taxon>
        <taxon>Parasponia</taxon>
    </lineage>
</organism>
<feature type="region of interest" description="Disordered" evidence="2">
    <location>
        <begin position="625"/>
        <end position="646"/>
    </location>
</feature>
<feature type="region of interest" description="Disordered" evidence="2">
    <location>
        <begin position="566"/>
        <end position="592"/>
    </location>
</feature>
<evidence type="ECO:0000313" key="4">
    <source>
        <dbReference type="EMBL" id="PON79811.1"/>
    </source>
</evidence>
<accession>A0A2P5E2Q4</accession>
<dbReference type="Gene3D" id="1.20.5.170">
    <property type="match status" value="1"/>
</dbReference>
<dbReference type="PANTHER" id="PTHR35705:SF2">
    <property type="entry name" value="WPP DOMAIN-INTERACTING TAIL-ANCHORED PROTEIN 2"/>
    <property type="match status" value="1"/>
</dbReference>
<comment type="caution">
    <text evidence="4">The sequence shown here is derived from an EMBL/GenBank/DDBJ whole genome shotgun (WGS) entry which is preliminary data.</text>
</comment>
<dbReference type="Proteomes" id="UP000237105">
    <property type="component" value="Unassembled WGS sequence"/>
</dbReference>
<dbReference type="PANTHER" id="PTHR35705">
    <property type="entry name" value="WPP DOMAIN-INTERACTING TAIL-ANCHORED PROTEIN 1"/>
    <property type="match status" value="1"/>
</dbReference>
<dbReference type="OrthoDB" id="1936068at2759"/>
<evidence type="ECO:0000259" key="3">
    <source>
        <dbReference type="Pfam" id="PF26581"/>
    </source>
</evidence>
<proteinExistence type="predicted"/>
<dbReference type="STRING" id="3476.A0A2P5E2Q4"/>
<dbReference type="AlphaFoldDB" id="A0A2P5E2Q4"/>
<dbReference type="EMBL" id="JXTB01000003">
    <property type="protein sequence ID" value="PON79811.1"/>
    <property type="molecule type" value="Genomic_DNA"/>
</dbReference>
<dbReference type="Pfam" id="PF26581">
    <property type="entry name" value="WIT1_2_N"/>
    <property type="match status" value="1"/>
</dbReference>
<feature type="coiled-coil region" evidence="1">
    <location>
        <begin position="532"/>
        <end position="559"/>
    </location>
</feature>
<feature type="domain" description="WIT1/2 N-terminal helical bundle" evidence="3">
    <location>
        <begin position="25"/>
        <end position="164"/>
    </location>
</feature>
<sequence>MEDYATGNINIGCSDSSKETYMFELENCLEVLTKVDLDLAYSSEKLVNLHGLLMYLLAQESELETIAVGNNYFSAEFLEKALVFNLLSGVLDSEVRELESFVVSLQGEIVEAHKIKSSRRHLAEPFTMMEEKLIDSEESLTQTQRQISEVKIQSAKLQRTVLAFTHDNWKSDIAELSGHGLLSNIHAQSNMQIAGQRHILKMLEKSLARELDLEKRLTESRKTEEELKLKLHYTEQVAFHMEETAELVWGRFLEADNSVVVLKGISNELLGRLQLVHFNLNGMIQRESELKSKFEDCVEELKEKDAALENFNSRDAETSAIDAELSTLREKVKFLEEKLKESELQLSNAKATNNSSQAKVRELENLVDSLKESIDVADTRAESAELKVAELTGTSVELTEELNFLKESASNTGKRVGVLEKQLREAEIQLQHARASSEASQEQQNMLYSAIWDMETLIEDLKSKVTKAEHKADSAEEHCIILSETNSDLTKELSILRDRIEYLEASSDQAKSSKVESSKDINVRTQSIMDLVTQLTKESERIEKQLNHLTKENKILAAKLGKPVKDASVGYNNEEDDDKDLPSMKNNLSNASCSKSSLEAVKGSFGQSFQAEMYERIRFYGLSSKSDEPSQEASSSDSDVKNSVTVNSSDGTVSKLAASIIISRSLTSLCPRVGGANELRQSCDFLGNLC</sequence>
<name>A0A2P5E2Q4_PARAD</name>
<feature type="coiled-coil region" evidence="1">
    <location>
        <begin position="284"/>
        <end position="506"/>
    </location>
</feature>
<protein>
    <submittedName>
        <fullName evidence="4">WPP domain-interacting tail-anchored protein</fullName>
    </submittedName>
</protein>